<evidence type="ECO:0000256" key="3">
    <source>
        <dbReference type="ARBA" id="ARBA00022516"/>
    </source>
</evidence>
<dbReference type="PANTHER" id="PTHR21257:SF52">
    <property type="entry name" value="DELTA(14)-STEROL REDUCTASE TM7SF2"/>
    <property type="match status" value="1"/>
</dbReference>
<evidence type="ECO:0000313" key="16">
    <source>
        <dbReference type="EMBL" id="KAK5954332.1"/>
    </source>
</evidence>
<comment type="pathway">
    <text evidence="14">Steroid metabolism; ergosterol biosynthesis.</text>
</comment>
<gene>
    <name evidence="16" type="primary">ERG24</name>
    <name evidence="16" type="ORF">OHC33_004905</name>
</gene>
<evidence type="ECO:0000313" key="17">
    <source>
        <dbReference type="Proteomes" id="UP001316803"/>
    </source>
</evidence>
<dbReference type="GO" id="GO:0050613">
    <property type="term" value="F:Delta14-sterol reductase activity"/>
    <property type="evidence" value="ECO:0007669"/>
    <property type="project" value="TreeGrafter"/>
</dbReference>
<feature type="transmembrane region" description="Helical" evidence="15">
    <location>
        <begin position="333"/>
        <end position="352"/>
    </location>
</feature>
<sequence length="494" mass="56041">MSTHKRKLSKPAVPEAPHGYEFGGPLGAFGITFGLPLFIYATVFLCNDVSGCPAPGLLHPSILTWSKLKTQIPWPANGIRGIYSTDATLWVSAYYFFSLFLQLVLPGEHVEGLQLSCGGRHTYKFNAFNSALVTLTGLGFGTLLYGSKWIVWTYIWDNLLQIVTANMLVATSTAVFVYLRSFTVPHPGQPNPEHRELAKGGHTGNMLYDFFIGRELNPRLTFPRWIPIAGGQVLDIKVFNEMRPGLLGWMILDLAFIAKQHRTHGFVSDSIVLITAFQSLYAIDALYMEYAITSTMDITTDGFGYMLSFGDLLWVPFFYSLQARYLALYPLTLGWLGVAGVLAVQAAGYYLFRGANNEKNRFRQDPNDPRVSHLEYMETESGSKLLTSGWWGTARHINYLGDWIMSFSYCLPTGIAGYVVHHYINPVTGTVHTEVEQGEVRGWGMIFTYFYIVYFGVLLVHREMRDEEKCRRKYGKDWDRYCEKVRWRIIPGIY</sequence>
<evidence type="ECO:0000256" key="1">
    <source>
        <dbReference type="ARBA" id="ARBA00004477"/>
    </source>
</evidence>
<dbReference type="EMBL" id="JAKLMC020000009">
    <property type="protein sequence ID" value="KAK5954332.1"/>
    <property type="molecule type" value="Genomic_DNA"/>
</dbReference>
<feature type="transmembrane region" description="Helical" evidence="15">
    <location>
        <begin position="403"/>
        <end position="423"/>
    </location>
</feature>
<evidence type="ECO:0000256" key="15">
    <source>
        <dbReference type="RuleBase" id="RU369120"/>
    </source>
</evidence>
<reference evidence="16 17" key="1">
    <citation type="submission" date="2022-12" db="EMBL/GenBank/DDBJ databases">
        <title>Genomic features and morphological characterization of a novel Knufia sp. strain isolated from spacecraft assembly facility.</title>
        <authorList>
            <person name="Teixeira M."/>
            <person name="Chander A.M."/>
            <person name="Stajich J.E."/>
            <person name="Venkateswaran K."/>
        </authorList>
    </citation>
    <scope>NUCLEOTIDE SEQUENCE [LARGE SCALE GENOMIC DNA]</scope>
    <source>
        <strain evidence="16 17">FJI-L2-BK-P2</strain>
    </source>
</reference>
<dbReference type="FunFam" id="1.20.120.1630:FF:000008">
    <property type="entry name" value="C-14 sterol reductase"/>
    <property type="match status" value="1"/>
</dbReference>
<keyword evidence="5" id="KW-0521">NADP</keyword>
<dbReference type="InterPro" id="IPR001171">
    <property type="entry name" value="ERG24_DHCR-like"/>
</dbReference>
<evidence type="ECO:0000256" key="2">
    <source>
        <dbReference type="ARBA" id="ARBA00005402"/>
    </source>
</evidence>
<evidence type="ECO:0000256" key="7">
    <source>
        <dbReference type="ARBA" id="ARBA00022989"/>
    </source>
</evidence>
<proteinExistence type="inferred from homology"/>
<dbReference type="PROSITE" id="PS01018">
    <property type="entry name" value="STEROL_REDUCT_2"/>
    <property type="match status" value="1"/>
</dbReference>
<dbReference type="PANTHER" id="PTHR21257">
    <property type="entry name" value="DELTA(14)-STEROL REDUCTASE"/>
    <property type="match status" value="1"/>
</dbReference>
<dbReference type="Proteomes" id="UP001316803">
    <property type="component" value="Unassembled WGS sequence"/>
</dbReference>
<comment type="subcellular location">
    <subcellularLocation>
        <location evidence="1">Endoplasmic reticulum membrane</location>
        <topology evidence="1">Multi-pass membrane protein</topology>
    </subcellularLocation>
</comment>
<evidence type="ECO:0000256" key="11">
    <source>
        <dbReference type="ARBA" id="ARBA00023136"/>
    </source>
</evidence>
<evidence type="ECO:0000256" key="6">
    <source>
        <dbReference type="ARBA" id="ARBA00022955"/>
    </source>
</evidence>
<keyword evidence="4 15" id="KW-0812">Transmembrane</keyword>
<keyword evidence="12 15" id="KW-1207">Sterol metabolism</keyword>
<organism evidence="16 17">
    <name type="scientific">Knufia fluminis</name>
    <dbReference type="NCBI Taxonomy" id="191047"/>
    <lineage>
        <taxon>Eukaryota</taxon>
        <taxon>Fungi</taxon>
        <taxon>Dikarya</taxon>
        <taxon>Ascomycota</taxon>
        <taxon>Pezizomycotina</taxon>
        <taxon>Eurotiomycetes</taxon>
        <taxon>Chaetothyriomycetidae</taxon>
        <taxon>Chaetothyriales</taxon>
        <taxon>Trichomeriaceae</taxon>
        <taxon>Knufia</taxon>
    </lineage>
</organism>
<comment type="caution">
    <text evidence="16">The sequence shown here is derived from an EMBL/GenBank/DDBJ whole genome shotgun (WGS) entry which is preliminary data.</text>
</comment>
<evidence type="ECO:0000256" key="10">
    <source>
        <dbReference type="ARBA" id="ARBA00023098"/>
    </source>
</evidence>
<evidence type="ECO:0000256" key="8">
    <source>
        <dbReference type="ARBA" id="ARBA00023002"/>
    </source>
</evidence>
<dbReference type="AlphaFoldDB" id="A0AAN8I4P0"/>
<evidence type="ECO:0000256" key="12">
    <source>
        <dbReference type="ARBA" id="ARBA00023166"/>
    </source>
</evidence>
<keyword evidence="8 15" id="KW-0560">Oxidoreductase</keyword>
<name>A0AAN8I4P0_9EURO</name>
<dbReference type="Gene3D" id="1.20.120.1630">
    <property type="match status" value="1"/>
</dbReference>
<accession>A0AAN8I4P0</accession>
<keyword evidence="11 15" id="KW-0472">Membrane</keyword>
<feature type="transmembrane region" description="Helical" evidence="15">
    <location>
        <begin position="87"/>
        <end position="105"/>
    </location>
</feature>
<keyword evidence="9 15" id="KW-0756">Sterol biosynthesis</keyword>
<comment type="similarity">
    <text evidence="2 15">Belongs to the ERG4/ERG24 family.</text>
</comment>
<evidence type="ECO:0000256" key="5">
    <source>
        <dbReference type="ARBA" id="ARBA00022857"/>
    </source>
</evidence>
<dbReference type="GO" id="GO:0006696">
    <property type="term" value="P:ergosterol biosynthetic process"/>
    <property type="evidence" value="ECO:0007669"/>
    <property type="project" value="TreeGrafter"/>
</dbReference>
<dbReference type="PROSITE" id="PS01017">
    <property type="entry name" value="STEROL_REDUCT_1"/>
    <property type="match status" value="1"/>
</dbReference>
<protein>
    <recommendedName>
        <fullName evidence="15">Delta(14)-sterol reductase</fullName>
    </recommendedName>
    <alternativeName>
        <fullName evidence="15">C-14 sterol reductase</fullName>
    </alternativeName>
    <alternativeName>
        <fullName evidence="15">Sterol C14-reductase</fullName>
    </alternativeName>
</protein>
<evidence type="ECO:0000256" key="9">
    <source>
        <dbReference type="ARBA" id="ARBA00023011"/>
    </source>
</evidence>
<keyword evidence="10 15" id="KW-0443">Lipid metabolism</keyword>
<keyword evidence="3 15" id="KW-0444">Lipid biosynthesis</keyword>
<keyword evidence="13 15" id="KW-0753">Steroid metabolism</keyword>
<evidence type="ECO:0000256" key="14">
    <source>
        <dbReference type="ARBA" id="ARBA00029435"/>
    </source>
</evidence>
<feature type="transmembrane region" description="Helical" evidence="15">
    <location>
        <begin position="302"/>
        <end position="321"/>
    </location>
</feature>
<feature type="transmembrane region" description="Helical" evidence="15">
    <location>
        <begin position="158"/>
        <end position="179"/>
    </location>
</feature>
<dbReference type="InterPro" id="IPR018083">
    <property type="entry name" value="Sterol_reductase_CS"/>
</dbReference>
<keyword evidence="17" id="KW-1185">Reference proteome</keyword>
<evidence type="ECO:0000256" key="4">
    <source>
        <dbReference type="ARBA" id="ARBA00022692"/>
    </source>
</evidence>
<keyword evidence="6 15" id="KW-0752">Steroid biosynthesis</keyword>
<feature type="transmembrane region" description="Helical" evidence="15">
    <location>
        <begin position="125"/>
        <end position="146"/>
    </location>
</feature>
<dbReference type="Pfam" id="PF01222">
    <property type="entry name" value="ERG4_ERG24"/>
    <property type="match status" value="1"/>
</dbReference>
<keyword evidence="7 15" id="KW-1133">Transmembrane helix</keyword>
<evidence type="ECO:0000256" key="13">
    <source>
        <dbReference type="ARBA" id="ARBA00023221"/>
    </source>
</evidence>
<feature type="transmembrane region" description="Helical" evidence="15">
    <location>
        <begin position="443"/>
        <end position="461"/>
    </location>
</feature>
<dbReference type="GO" id="GO:0005789">
    <property type="term" value="C:endoplasmic reticulum membrane"/>
    <property type="evidence" value="ECO:0007669"/>
    <property type="project" value="UniProtKB-SubCell"/>
</dbReference>